<dbReference type="InterPro" id="IPR007497">
    <property type="entry name" value="SIMPL/DUF541"/>
</dbReference>
<evidence type="ECO:0000313" key="3">
    <source>
        <dbReference type="Proteomes" id="UP000606600"/>
    </source>
</evidence>
<sequence length="229" mass="25663">MKKILIVAALVTFALNVFAQTTDLRRKIEVSGIAEQEVIPDIIKVTISLKEYFTKDKKKVTISQLETQLQKALADAGVSKEDLSIDDLSASNWEERKKHLNFLASKQYIVKFKELTKYNQILGKLDAKGVESTQITDYDYSKITAVKKELKIKALLAARDKAEYLLNSVGEKLGGVLNISEVDEPASRYDNVAQYSNSISFNNSGASDSNINFKTIKLRFQVSAVFEIK</sequence>
<evidence type="ECO:0000256" key="1">
    <source>
        <dbReference type="SAM" id="SignalP"/>
    </source>
</evidence>
<dbReference type="InterPro" id="IPR052022">
    <property type="entry name" value="26kDa_periplasmic_antigen"/>
</dbReference>
<protein>
    <submittedName>
        <fullName evidence="2">SIMPL domain-containing protein</fullName>
    </submittedName>
</protein>
<comment type="caution">
    <text evidence="2">The sequence shown here is derived from an EMBL/GenBank/DDBJ whole genome shotgun (WGS) entry which is preliminary data.</text>
</comment>
<dbReference type="PANTHER" id="PTHR34387:SF1">
    <property type="entry name" value="PERIPLASMIC IMMUNOGENIC PROTEIN"/>
    <property type="match status" value="1"/>
</dbReference>
<dbReference type="PANTHER" id="PTHR34387">
    <property type="entry name" value="SLR1258 PROTEIN"/>
    <property type="match status" value="1"/>
</dbReference>
<accession>A0ABR7WTT8</accession>
<dbReference type="Gene3D" id="3.30.70.2970">
    <property type="entry name" value="Protein of unknown function (DUF541), domain 2"/>
    <property type="match status" value="1"/>
</dbReference>
<dbReference type="Gene3D" id="3.30.110.170">
    <property type="entry name" value="Protein of unknown function (DUF541), domain 1"/>
    <property type="match status" value="1"/>
</dbReference>
<organism evidence="2 3">
    <name type="scientific">Mucilaginibacter pankratovii</name>
    <dbReference type="NCBI Taxonomy" id="2772110"/>
    <lineage>
        <taxon>Bacteria</taxon>
        <taxon>Pseudomonadati</taxon>
        <taxon>Bacteroidota</taxon>
        <taxon>Sphingobacteriia</taxon>
        <taxon>Sphingobacteriales</taxon>
        <taxon>Sphingobacteriaceae</taxon>
        <taxon>Mucilaginibacter</taxon>
    </lineage>
</organism>
<proteinExistence type="predicted"/>
<dbReference type="RefSeq" id="WP_191190382.1">
    <property type="nucleotide sequence ID" value="NZ_JACWMY010000009.1"/>
</dbReference>
<evidence type="ECO:0000313" key="2">
    <source>
        <dbReference type="EMBL" id="MBD1365723.1"/>
    </source>
</evidence>
<feature type="signal peptide" evidence="1">
    <location>
        <begin position="1"/>
        <end position="19"/>
    </location>
</feature>
<reference evidence="2 3" key="1">
    <citation type="submission" date="2020-09" db="EMBL/GenBank/DDBJ databases">
        <title>Novel species of Mucilaginibacter isolated from a glacier on the Tibetan Plateau.</title>
        <authorList>
            <person name="Liu Q."/>
            <person name="Xin Y.-H."/>
        </authorList>
    </citation>
    <scope>NUCLEOTIDE SEQUENCE [LARGE SCALE GENOMIC DNA]</scope>
    <source>
        <strain evidence="2 3">ZT4R22</strain>
    </source>
</reference>
<dbReference type="EMBL" id="JACWMY010000009">
    <property type="protein sequence ID" value="MBD1365723.1"/>
    <property type="molecule type" value="Genomic_DNA"/>
</dbReference>
<dbReference type="Proteomes" id="UP000606600">
    <property type="component" value="Unassembled WGS sequence"/>
</dbReference>
<feature type="chain" id="PRO_5045872822" evidence="1">
    <location>
        <begin position="20"/>
        <end position="229"/>
    </location>
</feature>
<gene>
    <name evidence="2" type="ORF">IDJ77_18045</name>
</gene>
<keyword evidence="1" id="KW-0732">Signal</keyword>
<dbReference type="Pfam" id="PF04402">
    <property type="entry name" value="SIMPL"/>
    <property type="match status" value="1"/>
</dbReference>
<name>A0ABR7WTT8_9SPHI</name>
<keyword evidence="3" id="KW-1185">Reference proteome</keyword>